<reference evidence="1 2" key="1">
    <citation type="submission" date="2022-12" db="EMBL/GenBank/DDBJ databases">
        <authorList>
            <person name="Abashina T."/>
            <person name="Solyanikova I."/>
            <person name="Delegan Y."/>
        </authorList>
    </citation>
    <scope>NUCLEOTIDE SEQUENCE [LARGE SCALE GENOMIC DNA]</scope>
    <source>
        <strain evidence="1 2">IPS92ro</strain>
    </source>
</reference>
<organism evidence="1 2">
    <name type="scientific">Streptomyces rubrogriseus</name>
    <dbReference type="NCBI Taxonomy" id="194673"/>
    <lineage>
        <taxon>Bacteria</taxon>
        <taxon>Bacillati</taxon>
        <taxon>Actinomycetota</taxon>
        <taxon>Actinomycetes</taxon>
        <taxon>Kitasatosporales</taxon>
        <taxon>Streptomycetaceae</taxon>
        <taxon>Streptomyces</taxon>
        <taxon>Streptomyces violaceoruber group</taxon>
    </lineage>
</organism>
<gene>
    <name evidence="1" type="ORF">O3S69_33400</name>
</gene>
<sequence>MSDHDKTPRNPSARTWTRLGPGALSGLLAGGAALAVAELAAAAVRPRSGPVVAVGGAAIDRTPTAVKDWAIRTFGTNDKLVLQLGILAVLTLFA</sequence>
<name>A0ABT4PCS8_9ACTN</name>
<protein>
    <submittedName>
        <fullName evidence="1">Molybdopterin-binding oxidoreductase</fullName>
    </submittedName>
</protein>
<evidence type="ECO:0000313" key="1">
    <source>
        <dbReference type="EMBL" id="MCZ4638946.1"/>
    </source>
</evidence>
<proteinExistence type="predicted"/>
<dbReference type="EMBL" id="JAPWHU010000760">
    <property type="protein sequence ID" value="MCZ4638946.1"/>
    <property type="molecule type" value="Genomic_DNA"/>
</dbReference>
<dbReference type="Proteomes" id="UP001301132">
    <property type="component" value="Unassembled WGS sequence"/>
</dbReference>
<accession>A0ABT4PCS8</accession>
<keyword evidence="2" id="KW-1185">Reference proteome</keyword>
<comment type="caution">
    <text evidence="1">The sequence shown here is derived from an EMBL/GenBank/DDBJ whole genome shotgun (WGS) entry which is preliminary data.</text>
</comment>
<evidence type="ECO:0000313" key="2">
    <source>
        <dbReference type="Proteomes" id="UP001301132"/>
    </source>
</evidence>
<feature type="non-terminal residue" evidence="1">
    <location>
        <position position="94"/>
    </location>
</feature>